<name>A0A7X0ZG76_9LIST</name>
<keyword evidence="2" id="KW-1003">Cell membrane</keyword>
<feature type="domain" description="RDD" evidence="7">
    <location>
        <begin position="5"/>
        <end position="164"/>
    </location>
</feature>
<protein>
    <submittedName>
        <fullName evidence="8">RDD family protein</fullName>
    </submittedName>
</protein>
<evidence type="ECO:0000256" key="5">
    <source>
        <dbReference type="ARBA" id="ARBA00023136"/>
    </source>
</evidence>
<dbReference type="AlphaFoldDB" id="A0A7X0ZG76"/>
<evidence type="ECO:0000256" key="6">
    <source>
        <dbReference type="SAM" id="Phobius"/>
    </source>
</evidence>
<evidence type="ECO:0000256" key="2">
    <source>
        <dbReference type="ARBA" id="ARBA00022475"/>
    </source>
</evidence>
<organism evidence="8 9">
    <name type="scientific">Listeria farberi</name>
    <dbReference type="NCBI Taxonomy" id="2713500"/>
    <lineage>
        <taxon>Bacteria</taxon>
        <taxon>Bacillati</taxon>
        <taxon>Bacillota</taxon>
        <taxon>Bacilli</taxon>
        <taxon>Bacillales</taxon>
        <taxon>Listeriaceae</taxon>
        <taxon>Listeria</taxon>
    </lineage>
</organism>
<dbReference type="Pfam" id="PF06271">
    <property type="entry name" value="RDD"/>
    <property type="match status" value="1"/>
</dbReference>
<comment type="caution">
    <text evidence="8">The sequence shown here is derived from an EMBL/GenBank/DDBJ whole genome shotgun (WGS) entry which is preliminary data.</text>
</comment>
<dbReference type="InterPro" id="IPR051791">
    <property type="entry name" value="Pra-immunoreactive"/>
</dbReference>
<dbReference type="EMBL" id="JAARZO010000001">
    <property type="protein sequence ID" value="MBC2286645.1"/>
    <property type="molecule type" value="Genomic_DNA"/>
</dbReference>
<gene>
    <name evidence="8" type="ORF">HCB47_03205</name>
</gene>
<evidence type="ECO:0000256" key="1">
    <source>
        <dbReference type="ARBA" id="ARBA00004651"/>
    </source>
</evidence>
<feature type="transmembrane region" description="Helical" evidence="6">
    <location>
        <begin position="130"/>
        <end position="151"/>
    </location>
</feature>
<proteinExistence type="predicted"/>
<dbReference type="RefSeq" id="WP_185607710.1">
    <property type="nucleotide sequence ID" value="NZ_JAARZL010000001.1"/>
</dbReference>
<dbReference type="Proteomes" id="UP000558070">
    <property type="component" value="Unassembled WGS sequence"/>
</dbReference>
<feature type="transmembrane region" description="Helical" evidence="6">
    <location>
        <begin position="12"/>
        <end position="39"/>
    </location>
</feature>
<evidence type="ECO:0000256" key="3">
    <source>
        <dbReference type="ARBA" id="ARBA00022692"/>
    </source>
</evidence>
<reference evidence="8 9" key="1">
    <citation type="submission" date="2020-03" db="EMBL/GenBank/DDBJ databases">
        <title>Soil Listeria distribution.</title>
        <authorList>
            <person name="Liao J."/>
            <person name="Wiedmann M."/>
        </authorList>
    </citation>
    <scope>NUCLEOTIDE SEQUENCE [LARGE SCALE GENOMIC DNA]</scope>
    <source>
        <strain evidence="8 9">FSL L7-0072</strain>
    </source>
</reference>
<evidence type="ECO:0000313" key="8">
    <source>
        <dbReference type="EMBL" id="MBC2286645.1"/>
    </source>
</evidence>
<feature type="transmembrane region" description="Helical" evidence="6">
    <location>
        <begin position="51"/>
        <end position="68"/>
    </location>
</feature>
<comment type="subcellular location">
    <subcellularLocation>
        <location evidence="1">Cell membrane</location>
        <topology evidence="1">Multi-pass membrane protein</topology>
    </subcellularLocation>
</comment>
<evidence type="ECO:0000256" key="4">
    <source>
        <dbReference type="ARBA" id="ARBA00022989"/>
    </source>
</evidence>
<keyword evidence="4 6" id="KW-1133">Transmembrane helix</keyword>
<evidence type="ECO:0000313" key="9">
    <source>
        <dbReference type="Proteomes" id="UP000558070"/>
    </source>
</evidence>
<dbReference type="PANTHER" id="PTHR36115">
    <property type="entry name" value="PROLINE-RICH ANTIGEN HOMOLOG-RELATED"/>
    <property type="match status" value="1"/>
</dbReference>
<feature type="transmembrane region" description="Helical" evidence="6">
    <location>
        <begin position="105"/>
        <end position="124"/>
    </location>
</feature>
<evidence type="ECO:0000259" key="7">
    <source>
        <dbReference type="Pfam" id="PF06271"/>
    </source>
</evidence>
<keyword evidence="5 6" id="KW-0472">Membrane</keyword>
<keyword evidence="3 6" id="KW-0812">Transmembrane</keyword>
<accession>A0A7X0ZG76</accession>
<dbReference type="InterPro" id="IPR010432">
    <property type="entry name" value="RDD"/>
</dbReference>
<dbReference type="GO" id="GO:0005886">
    <property type="term" value="C:plasma membrane"/>
    <property type="evidence" value="ECO:0007669"/>
    <property type="project" value="UniProtKB-SubCell"/>
</dbReference>
<sequence>MKQSAKLNRRFLALLFDYLTILCYMLILFGTSMFIYLIILDGIPIFNELGMNLISLTLIVPVVLFSIITESSKAHATLGKMKTRLRVSSTKSETVKLWQIIVRNIVKFLPWQLAHMTIFHSFILKWEFTPLWTVIMIVVDILPIVWIGFLFRKDHRGIHDLIAKTVVTESDIT</sequence>